<dbReference type="InterPro" id="IPR036390">
    <property type="entry name" value="WH_DNA-bd_sf"/>
</dbReference>
<dbReference type="Pfam" id="PF00392">
    <property type="entry name" value="GntR"/>
    <property type="match status" value="1"/>
</dbReference>
<dbReference type="InterPro" id="IPR036388">
    <property type="entry name" value="WH-like_DNA-bd_sf"/>
</dbReference>
<dbReference type="GO" id="GO:0045892">
    <property type="term" value="P:negative regulation of DNA-templated transcription"/>
    <property type="evidence" value="ECO:0007669"/>
    <property type="project" value="TreeGrafter"/>
</dbReference>
<dbReference type="Gene3D" id="3.40.1410.10">
    <property type="entry name" value="Chorismate lyase-like"/>
    <property type="match status" value="1"/>
</dbReference>
<keyword evidence="1" id="KW-0805">Transcription regulation</keyword>
<accession>A0A369W9Y5</accession>
<evidence type="ECO:0000259" key="4">
    <source>
        <dbReference type="PROSITE" id="PS50949"/>
    </source>
</evidence>
<dbReference type="SMART" id="SM00345">
    <property type="entry name" value="HTH_GNTR"/>
    <property type="match status" value="1"/>
</dbReference>
<dbReference type="GO" id="GO:0003700">
    <property type="term" value="F:DNA-binding transcription factor activity"/>
    <property type="evidence" value="ECO:0007669"/>
    <property type="project" value="InterPro"/>
</dbReference>
<feature type="domain" description="HTH gntR-type" evidence="4">
    <location>
        <begin position="9"/>
        <end position="77"/>
    </location>
</feature>
<dbReference type="Proteomes" id="UP000253759">
    <property type="component" value="Unassembled WGS sequence"/>
</dbReference>
<gene>
    <name evidence="5" type="ORF">DVH29_03910</name>
</gene>
<evidence type="ECO:0000256" key="1">
    <source>
        <dbReference type="ARBA" id="ARBA00023015"/>
    </source>
</evidence>
<keyword evidence="2" id="KW-0238">DNA-binding</keyword>
<dbReference type="AlphaFoldDB" id="A0A369W9Y5"/>
<dbReference type="PANTHER" id="PTHR44846:SF1">
    <property type="entry name" value="MANNOSYL-D-GLYCERATE TRANSPORT_METABOLISM SYSTEM REPRESSOR MNGR-RELATED"/>
    <property type="match status" value="1"/>
</dbReference>
<dbReference type="OrthoDB" id="9809707at2"/>
<organism evidence="5 6">
    <name type="scientific">Pelagibacterium lacus</name>
    <dbReference type="NCBI Taxonomy" id="2282655"/>
    <lineage>
        <taxon>Bacteria</taxon>
        <taxon>Pseudomonadati</taxon>
        <taxon>Pseudomonadota</taxon>
        <taxon>Alphaproteobacteria</taxon>
        <taxon>Hyphomicrobiales</taxon>
        <taxon>Devosiaceae</taxon>
        <taxon>Pelagibacterium</taxon>
    </lineage>
</organism>
<comment type="caution">
    <text evidence="5">The sequence shown here is derived from an EMBL/GenBank/DDBJ whole genome shotgun (WGS) entry which is preliminary data.</text>
</comment>
<dbReference type="PANTHER" id="PTHR44846">
    <property type="entry name" value="MANNOSYL-D-GLYCERATE TRANSPORT/METABOLISM SYSTEM REPRESSOR MNGR-RELATED"/>
    <property type="match status" value="1"/>
</dbReference>
<dbReference type="Gene3D" id="1.10.10.10">
    <property type="entry name" value="Winged helix-like DNA-binding domain superfamily/Winged helix DNA-binding domain"/>
    <property type="match status" value="1"/>
</dbReference>
<protein>
    <submittedName>
        <fullName evidence="5">GntR family transcriptional regulator</fullName>
    </submittedName>
</protein>
<dbReference type="InterPro" id="IPR011663">
    <property type="entry name" value="UTRA"/>
</dbReference>
<proteinExistence type="predicted"/>
<evidence type="ECO:0000256" key="2">
    <source>
        <dbReference type="ARBA" id="ARBA00023125"/>
    </source>
</evidence>
<keyword evidence="6" id="KW-1185">Reference proteome</keyword>
<sequence>MDRKGRREVARYVQLAETFRRSIVQGDWTVGMRLPTVAELALEHGVAKITVRQAMDILDAEKLIARSPGKGMHVIDRPVQMRWHNLRADWDEFLRSARGASSVLEKRRKVRVPEDADLPGPLEGEFGFFRILGTRNAVPVSIRDVYVADHLYPAVSARLGSELVMAIFADYADEILIFNEIRAAIPEQAEALAISPGTPVLVGRHIGLDGDGKVLFLDYPVLRGDYINFQIHLRRDAGTGDPTRL</sequence>
<dbReference type="InterPro" id="IPR028978">
    <property type="entry name" value="Chorismate_lyase_/UTRA_dom_sf"/>
</dbReference>
<reference evidence="6" key="1">
    <citation type="submission" date="2018-07" db="EMBL/GenBank/DDBJ databases">
        <authorList>
            <person name="Liu B.-T."/>
            <person name="Du Z."/>
        </authorList>
    </citation>
    <scope>NUCLEOTIDE SEQUENCE [LARGE SCALE GENOMIC DNA]</scope>
    <source>
        <strain evidence="6">XYN52</strain>
    </source>
</reference>
<dbReference type="InterPro" id="IPR050679">
    <property type="entry name" value="Bact_HTH_transcr_reg"/>
</dbReference>
<evidence type="ECO:0000313" key="6">
    <source>
        <dbReference type="Proteomes" id="UP000253759"/>
    </source>
</evidence>
<dbReference type="SMART" id="SM00866">
    <property type="entry name" value="UTRA"/>
    <property type="match status" value="1"/>
</dbReference>
<dbReference type="PROSITE" id="PS50949">
    <property type="entry name" value="HTH_GNTR"/>
    <property type="match status" value="1"/>
</dbReference>
<keyword evidence="3" id="KW-0804">Transcription</keyword>
<dbReference type="EMBL" id="QQNH01000003">
    <property type="protein sequence ID" value="RDE10082.1"/>
    <property type="molecule type" value="Genomic_DNA"/>
</dbReference>
<dbReference type="RefSeq" id="WP_114644847.1">
    <property type="nucleotide sequence ID" value="NZ_QQNH01000003.1"/>
</dbReference>
<name>A0A369W9Y5_9HYPH</name>
<dbReference type="SUPFAM" id="SSF46785">
    <property type="entry name" value="Winged helix' DNA-binding domain"/>
    <property type="match status" value="1"/>
</dbReference>
<dbReference type="CDD" id="cd07377">
    <property type="entry name" value="WHTH_GntR"/>
    <property type="match status" value="1"/>
</dbReference>
<dbReference type="GO" id="GO:0003677">
    <property type="term" value="F:DNA binding"/>
    <property type="evidence" value="ECO:0007669"/>
    <property type="project" value="UniProtKB-KW"/>
</dbReference>
<evidence type="ECO:0000256" key="3">
    <source>
        <dbReference type="ARBA" id="ARBA00023163"/>
    </source>
</evidence>
<dbReference type="SUPFAM" id="SSF64288">
    <property type="entry name" value="Chorismate lyase-like"/>
    <property type="match status" value="1"/>
</dbReference>
<dbReference type="InterPro" id="IPR000524">
    <property type="entry name" value="Tscrpt_reg_HTH_GntR"/>
</dbReference>
<evidence type="ECO:0000313" key="5">
    <source>
        <dbReference type="EMBL" id="RDE10082.1"/>
    </source>
</evidence>